<feature type="domain" description="F-box" evidence="2">
    <location>
        <begin position="7"/>
        <end position="56"/>
    </location>
</feature>
<feature type="compositionally biased region" description="Basic and acidic residues" evidence="1">
    <location>
        <begin position="77"/>
        <end position="86"/>
    </location>
</feature>
<dbReference type="CDD" id="cd09917">
    <property type="entry name" value="F-box_SF"/>
    <property type="match status" value="1"/>
</dbReference>
<dbReference type="Proteomes" id="UP001176517">
    <property type="component" value="Unassembled WGS sequence"/>
</dbReference>
<proteinExistence type="predicted"/>
<dbReference type="InterPro" id="IPR001810">
    <property type="entry name" value="F-box_dom"/>
</dbReference>
<evidence type="ECO:0000259" key="2">
    <source>
        <dbReference type="PROSITE" id="PS50181"/>
    </source>
</evidence>
<feature type="region of interest" description="Disordered" evidence="1">
    <location>
        <begin position="242"/>
        <end position="263"/>
    </location>
</feature>
<evidence type="ECO:0000313" key="4">
    <source>
        <dbReference type="Proteomes" id="UP001176517"/>
    </source>
</evidence>
<dbReference type="EMBL" id="JAPDMZ010000197">
    <property type="protein sequence ID" value="KAK0546324.1"/>
    <property type="molecule type" value="Genomic_DNA"/>
</dbReference>
<feature type="region of interest" description="Disordered" evidence="1">
    <location>
        <begin position="544"/>
        <end position="564"/>
    </location>
</feature>
<name>A0AAN6GNQ4_9BASI</name>
<gene>
    <name evidence="3" type="ORF">OC846_005321</name>
</gene>
<dbReference type="AlphaFoldDB" id="A0AAN6GNQ4"/>
<evidence type="ECO:0000313" key="3">
    <source>
        <dbReference type="EMBL" id="KAK0546324.1"/>
    </source>
</evidence>
<dbReference type="SUPFAM" id="SSF81383">
    <property type="entry name" value="F-box domain"/>
    <property type="match status" value="1"/>
</dbReference>
<dbReference type="InterPro" id="IPR036047">
    <property type="entry name" value="F-box-like_dom_sf"/>
</dbReference>
<sequence>MEVSHPKDALSLLPVELLINIFDCLPVASLVFSLGPVSSRLAHIVEQYIRLNVQKCLQGLTLSHSRHYHEEGEGEGEEARQRKGQDASRPTSSMRAAPYTLCFEARRPIDTTATTHELHFDGFEPSSTTSSEAASKEAFKAYSTSVAIQYAKVWNPSEKVQRQSFHLMRTMAVFSFVGPPPPPPPQAQGRREPQVSNTDDIAGATESTGEHENRPTPAPAPAWQALRQPFVPTVPTQFAHRMRERHETSSIVDAHASNSDSASVSTMMTSMMEEELRSEVDAYDWAPARTVGSSSANVLPSGLEPSGSTTQLRETQDGSGGTFAPAYRCQLDPLDSFETFLLSLSLKTTRPARSALLDGGGSLRSVAAKVQDAHTPQRRHQKDAVGRAPTRVFERRVASGCDRVMRTWFAPVLPQRLEPKDQSDATMLSFSQQPGQEGQAAAAIADRRLGSLQVLASTFGTMEMCVPRSQVAQAIKDVTQSEASPPVRQLEIDGASCTIDVRPQPSVDSMISLHPSQRAGASGGEDASSAAWLFMSPFAYQNTSSRSGSSATGASAPRYSSGHDAGTRVELKFSCTKVRVRAARLLAMLHRLEDEVLDGERRERVLYFGQHQRAS</sequence>
<comment type="caution">
    <text evidence="3">The sequence shown here is derived from an EMBL/GenBank/DDBJ whole genome shotgun (WGS) entry which is preliminary data.</text>
</comment>
<feature type="compositionally biased region" description="Low complexity" evidence="1">
    <location>
        <begin position="544"/>
        <end position="556"/>
    </location>
</feature>
<feature type="region of interest" description="Disordered" evidence="1">
    <location>
        <begin position="176"/>
        <end position="228"/>
    </location>
</feature>
<accession>A0AAN6GNQ4</accession>
<organism evidence="3 4">
    <name type="scientific">Tilletia horrida</name>
    <dbReference type="NCBI Taxonomy" id="155126"/>
    <lineage>
        <taxon>Eukaryota</taxon>
        <taxon>Fungi</taxon>
        <taxon>Dikarya</taxon>
        <taxon>Basidiomycota</taxon>
        <taxon>Ustilaginomycotina</taxon>
        <taxon>Exobasidiomycetes</taxon>
        <taxon>Tilletiales</taxon>
        <taxon>Tilletiaceae</taxon>
        <taxon>Tilletia</taxon>
    </lineage>
</organism>
<feature type="region of interest" description="Disordered" evidence="1">
    <location>
        <begin position="295"/>
        <end position="323"/>
    </location>
</feature>
<evidence type="ECO:0000256" key="1">
    <source>
        <dbReference type="SAM" id="MobiDB-lite"/>
    </source>
</evidence>
<dbReference type="PROSITE" id="PS50181">
    <property type="entry name" value="FBOX"/>
    <property type="match status" value="1"/>
</dbReference>
<reference evidence="3" key="1">
    <citation type="journal article" date="2023" name="PhytoFront">
        <title>Draft Genome Resources of Seven Strains of Tilletia horrida, Causal Agent of Kernel Smut of Rice.</title>
        <authorList>
            <person name="Khanal S."/>
            <person name="Antony Babu S."/>
            <person name="Zhou X.G."/>
        </authorList>
    </citation>
    <scope>NUCLEOTIDE SEQUENCE</scope>
    <source>
        <strain evidence="3">TX6</strain>
    </source>
</reference>
<protein>
    <recommendedName>
        <fullName evidence="2">F-box domain-containing protein</fullName>
    </recommendedName>
</protein>
<feature type="region of interest" description="Disordered" evidence="1">
    <location>
        <begin position="67"/>
        <end position="94"/>
    </location>
</feature>
<keyword evidence="4" id="KW-1185">Reference proteome</keyword>